<dbReference type="SUPFAM" id="SSF102198">
    <property type="entry name" value="Putative cyclase"/>
    <property type="match status" value="1"/>
</dbReference>
<dbReference type="PANTHER" id="PTHR43564">
    <property type="entry name" value="KYNURENINE FORMAMIDASE-LIKE PROTEIN"/>
    <property type="match status" value="1"/>
</dbReference>
<reference evidence="1" key="1">
    <citation type="submission" date="2024-07" db="EMBL/GenBank/DDBJ databases">
        <title>Halotolerant mesophilic bacterium Ornithinibacillus sp. 4-3, sp. nov., isolated from soil.</title>
        <authorList>
            <person name="Sidarenka A.V."/>
            <person name="Guliayeva D.E."/>
            <person name="Leanovich S.I."/>
            <person name="Hileuskaya K.S."/>
            <person name="Akhremchuk A.E."/>
            <person name="Sikolenko M.A."/>
            <person name="Valentovich L.N."/>
        </authorList>
    </citation>
    <scope>NUCLEOTIDE SEQUENCE</scope>
    <source>
        <strain evidence="1">4-3</strain>
    </source>
</reference>
<dbReference type="EC" id="3.5.-.-" evidence="1"/>
<dbReference type="InterPro" id="IPR037175">
    <property type="entry name" value="KFase_sf"/>
</dbReference>
<dbReference type="InterPro" id="IPR007325">
    <property type="entry name" value="KFase/CYL"/>
</dbReference>
<dbReference type="RefSeq" id="WP_368654386.1">
    <property type="nucleotide sequence ID" value="NZ_CP162599.1"/>
</dbReference>
<organism evidence="1">
    <name type="scientific">Ornithinibacillus sp. 4-3</name>
    <dbReference type="NCBI Taxonomy" id="3231488"/>
    <lineage>
        <taxon>Bacteria</taxon>
        <taxon>Bacillati</taxon>
        <taxon>Bacillota</taxon>
        <taxon>Bacilli</taxon>
        <taxon>Bacillales</taxon>
        <taxon>Bacillaceae</taxon>
        <taxon>Ornithinibacillus</taxon>
    </lineage>
</organism>
<proteinExistence type="predicted"/>
<dbReference type="AlphaFoldDB" id="A0AB39HRB3"/>
<keyword evidence="1" id="KW-0378">Hydrolase</keyword>
<sequence length="248" mass="27915">MYPLYELLSKLKEYKWVNLTHEVTADIPVYPTFNPLSSSSISTIDDTGAFSLEYRIGNAHGTHIDAPNHFINGKRDLLDISQKERVLPLYVLHLEDKVRENPGYAVTVEDIKAFEMEYGEILEGSFVAFSSGWYKKFDDKEAFFNKDENDIEHTPGWSIPALEYLSRIRNVTAIGHETLNTDSGIEAEEAGFLVAQKYWLNENKYQNELLANLDKVPAVGSLIFTGAPHIKDAPGFPAEVFAVIPNNG</sequence>
<gene>
    <name evidence="1" type="ORF">AB4Y30_04975</name>
</gene>
<evidence type="ECO:0000313" key="1">
    <source>
        <dbReference type="EMBL" id="XDK33708.1"/>
    </source>
</evidence>
<dbReference type="GO" id="GO:0004061">
    <property type="term" value="F:arylformamidase activity"/>
    <property type="evidence" value="ECO:0007669"/>
    <property type="project" value="InterPro"/>
</dbReference>
<dbReference type="EMBL" id="CP162599">
    <property type="protein sequence ID" value="XDK33708.1"/>
    <property type="molecule type" value="Genomic_DNA"/>
</dbReference>
<dbReference type="Gene3D" id="3.50.30.50">
    <property type="entry name" value="Putative cyclase"/>
    <property type="match status" value="1"/>
</dbReference>
<accession>A0AB39HRB3</accession>
<dbReference type="Pfam" id="PF04199">
    <property type="entry name" value="Cyclase"/>
    <property type="match status" value="1"/>
</dbReference>
<dbReference type="PANTHER" id="PTHR43564:SF2">
    <property type="entry name" value="BLR6059 PROTEIN"/>
    <property type="match status" value="1"/>
</dbReference>
<protein>
    <submittedName>
        <fullName evidence="1">Cyclase family protein</fullName>
        <ecNumber evidence="1">3.5.-.-</ecNumber>
    </submittedName>
</protein>
<name>A0AB39HRB3_9BACI</name>
<dbReference type="GO" id="GO:0019441">
    <property type="term" value="P:L-tryptophan catabolic process to kynurenine"/>
    <property type="evidence" value="ECO:0007669"/>
    <property type="project" value="InterPro"/>
</dbReference>